<feature type="domain" description="Methyltransferase" evidence="2">
    <location>
        <begin position="92"/>
        <end position="274"/>
    </location>
</feature>
<sequence length="299" mass="35365">MALMKLIFRWYVLVAISVISLVMVLIFYQFHVLATKHHDQHYQPYPEDIQTSKVGQPSWLDAVRRYGATHNLASLDLDKMTGDQLFMILHSYLDNIDVICKRKLRMGNINEGGWEVCDDIDVRPTPPCIVYSYGINNDWTFDDDISKLYGCHVFSFDPSIQSDTHNRSDLVHFYKLGISGQSYINKQKWQLYRHEDLRVLLKHERSTIDVIKMDVENAEWSALDDMVTSDQFKNVRQLFIEFHVFKKNITVLEKLKTLRSLEVAGFQRFYVHKNKSCKLHDSRFPVRRTFCYEVHYIKR</sequence>
<proteinExistence type="predicted"/>
<gene>
    <name evidence="3" type="primary">ORF100602</name>
</gene>
<organism evidence="3">
    <name type="scientific">Arion vulgaris</name>
    <dbReference type="NCBI Taxonomy" id="1028688"/>
    <lineage>
        <taxon>Eukaryota</taxon>
        <taxon>Metazoa</taxon>
        <taxon>Spiralia</taxon>
        <taxon>Lophotrochozoa</taxon>
        <taxon>Mollusca</taxon>
        <taxon>Gastropoda</taxon>
        <taxon>Heterobranchia</taxon>
        <taxon>Euthyneura</taxon>
        <taxon>Panpulmonata</taxon>
        <taxon>Eupulmonata</taxon>
        <taxon>Stylommatophora</taxon>
        <taxon>Helicina</taxon>
        <taxon>Arionoidea</taxon>
        <taxon>Arionidae</taxon>
        <taxon>Arion</taxon>
    </lineage>
</organism>
<keyword evidence="1" id="KW-0472">Membrane</keyword>
<evidence type="ECO:0000313" key="3">
    <source>
        <dbReference type="EMBL" id="CEK76584.1"/>
    </source>
</evidence>
<evidence type="ECO:0000259" key="2">
    <source>
        <dbReference type="Pfam" id="PF13383"/>
    </source>
</evidence>
<dbReference type="SUPFAM" id="SSF53335">
    <property type="entry name" value="S-adenosyl-L-methionine-dependent methyltransferases"/>
    <property type="match status" value="1"/>
</dbReference>
<name>A0A0B7A6J9_9EUPU</name>
<feature type="transmembrane region" description="Helical" evidence="1">
    <location>
        <begin position="7"/>
        <end position="30"/>
    </location>
</feature>
<dbReference type="InterPro" id="IPR026913">
    <property type="entry name" value="METTL24"/>
</dbReference>
<dbReference type="Pfam" id="PF13383">
    <property type="entry name" value="Methyltransf_22"/>
    <property type="match status" value="1"/>
</dbReference>
<reference evidence="3" key="1">
    <citation type="submission" date="2014-12" db="EMBL/GenBank/DDBJ databases">
        <title>Insight into the proteome of Arion vulgaris.</title>
        <authorList>
            <person name="Aradska J."/>
            <person name="Bulat T."/>
            <person name="Smidak R."/>
            <person name="Sarate P."/>
            <person name="Gangsoo J."/>
            <person name="Sialana F."/>
            <person name="Bilban M."/>
            <person name="Lubec G."/>
        </authorList>
    </citation>
    <scope>NUCLEOTIDE SEQUENCE</scope>
    <source>
        <tissue evidence="3">Skin</tissue>
    </source>
</reference>
<protein>
    <recommendedName>
        <fullName evidence="2">Methyltransferase domain-containing protein</fullName>
    </recommendedName>
</protein>
<dbReference type="InterPro" id="IPR029063">
    <property type="entry name" value="SAM-dependent_MTases_sf"/>
</dbReference>
<dbReference type="InterPro" id="IPR025714">
    <property type="entry name" value="Methyltranfer_dom"/>
</dbReference>
<keyword evidence="1" id="KW-0812">Transmembrane</keyword>
<accession>A0A0B7A6J9</accession>
<dbReference type="EMBL" id="HACG01029719">
    <property type="protein sequence ID" value="CEK76584.1"/>
    <property type="molecule type" value="Transcribed_RNA"/>
</dbReference>
<dbReference type="PANTHER" id="PTHR32026:SF10">
    <property type="entry name" value="METHYLTRANSFERASE-LIKE PROTEIN 24-RELATED"/>
    <property type="match status" value="1"/>
</dbReference>
<evidence type="ECO:0000256" key="1">
    <source>
        <dbReference type="SAM" id="Phobius"/>
    </source>
</evidence>
<dbReference type="PANTHER" id="PTHR32026">
    <property type="entry name" value="METHYLTRANSFERASE-LIKE PROTEIN 24"/>
    <property type="match status" value="1"/>
</dbReference>
<dbReference type="AlphaFoldDB" id="A0A0B7A6J9"/>
<keyword evidence="1" id="KW-1133">Transmembrane helix</keyword>